<dbReference type="CDD" id="cd07185">
    <property type="entry name" value="OmpA_C-like"/>
    <property type="match status" value="1"/>
</dbReference>
<dbReference type="EMBL" id="CP004006">
    <property type="protein sequence ID" value="AHE67905.1"/>
    <property type="molecule type" value="Genomic_DNA"/>
</dbReference>
<feature type="chain" id="PRO_5004786001" evidence="2">
    <location>
        <begin position="25"/>
        <end position="188"/>
    </location>
</feature>
<dbReference type="PANTHER" id="PTHR30329:SF21">
    <property type="entry name" value="LIPOPROTEIN YIAD-RELATED"/>
    <property type="match status" value="1"/>
</dbReference>
<proteinExistence type="predicted"/>
<dbReference type="SUPFAM" id="SSF103088">
    <property type="entry name" value="OmpA-like"/>
    <property type="match status" value="1"/>
</dbReference>
<feature type="signal peptide" evidence="2">
    <location>
        <begin position="1"/>
        <end position="24"/>
    </location>
</feature>
<dbReference type="PROSITE" id="PS51257">
    <property type="entry name" value="PROKAR_LIPOPROTEIN"/>
    <property type="match status" value="1"/>
</dbReference>
<dbReference type="AlphaFoldDB" id="W0BDH4"/>
<accession>W0BDH4</accession>
<keyword evidence="2" id="KW-0732">Signal</keyword>
<dbReference type="PATRIC" id="fig|1268635.3.peg.2424"/>
<dbReference type="InterPro" id="IPR006665">
    <property type="entry name" value="OmpA-like"/>
</dbReference>
<dbReference type="NCBIfam" id="NF038223">
    <property type="entry name" value="IcmN_DotK_IVB"/>
    <property type="match status" value="1"/>
</dbReference>
<organism evidence="4 5">
    <name type="scientific">Legionella oakridgensis ATCC 33761 = DSM 21215</name>
    <dbReference type="NCBI Taxonomy" id="1268635"/>
    <lineage>
        <taxon>Bacteria</taxon>
        <taxon>Pseudomonadati</taxon>
        <taxon>Pseudomonadota</taxon>
        <taxon>Gammaproteobacteria</taxon>
        <taxon>Legionellales</taxon>
        <taxon>Legionellaceae</taxon>
        <taxon>Legionella</taxon>
    </lineage>
</organism>
<dbReference type="HOGENOM" id="CLU_1592524_0_0_6"/>
<protein>
    <submittedName>
        <fullName evidence="4">Dot/Icm secretion system protein ImcN</fullName>
    </submittedName>
</protein>
<reference evidence="4 5" key="1">
    <citation type="journal article" date="2013" name="Int. J. Med. Microbiol.">
        <title>Legionella oakridgensis ATCC 33761 genome sequence and phenotypic characterization reveals its replication capacity in amoebae.</title>
        <authorList>
            <person name="Brzuszkiewicz E."/>
            <person name="Schulz T."/>
            <person name="Rydzewski K."/>
            <person name="Daniel R."/>
            <person name="Gillmaier N."/>
            <person name="Dittmann C."/>
            <person name="Holland G."/>
            <person name="Schunder E."/>
            <person name="Lautner M."/>
            <person name="Eisenreich W."/>
            <person name="Luck C."/>
            <person name="Heuner K."/>
        </authorList>
    </citation>
    <scope>NUCLEOTIDE SEQUENCE [LARGE SCALE GENOMIC DNA]</scope>
    <source>
        <strain>OR-10</strain>
        <strain evidence="5">ATCC 33761</strain>
    </source>
</reference>
<dbReference type="eggNOG" id="COG2885">
    <property type="taxonomic scope" value="Bacteria"/>
</dbReference>
<evidence type="ECO:0000256" key="2">
    <source>
        <dbReference type="SAM" id="SignalP"/>
    </source>
</evidence>
<evidence type="ECO:0000259" key="3">
    <source>
        <dbReference type="PROSITE" id="PS51123"/>
    </source>
</evidence>
<dbReference type="GO" id="GO:0016020">
    <property type="term" value="C:membrane"/>
    <property type="evidence" value="ECO:0007669"/>
    <property type="project" value="UniProtKB-UniRule"/>
</dbReference>
<evidence type="ECO:0000256" key="1">
    <source>
        <dbReference type="PROSITE-ProRule" id="PRU00473"/>
    </source>
</evidence>
<dbReference type="PANTHER" id="PTHR30329">
    <property type="entry name" value="STATOR ELEMENT OF FLAGELLAR MOTOR COMPLEX"/>
    <property type="match status" value="1"/>
</dbReference>
<dbReference type="Pfam" id="PF00691">
    <property type="entry name" value="OmpA"/>
    <property type="match status" value="1"/>
</dbReference>
<dbReference type="InterPro" id="IPR036737">
    <property type="entry name" value="OmpA-like_sf"/>
</dbReference>
<gene>
    <name evidence="4" type="primary">icmN</name>
    <name evidence="4" type="ORF">Loa_02363</name>
</gene>
<dbReference type="RefSeq" id="WP_025386319.1">
    <property type="nucleotide sequence ID" value="NZ_CP004006.1"/>
</dbReference>
<dbReference type="Proteomes" id="UP000018838">
    <property type="component" value="Chromosome"/>
</dbReference>
<dbReference type="PROSITE" id="PS51123">
    <property type="entry name" value="OMPA_2"/>
    <property type="match status" value="1"/>
</dbReference>
<feature type="domain" description="OmpA-like" evidence="3">
    <location>
        <begin position="70"/>
        <end position="187"/>
    </location>
</feature>
<sequence length="188" mass="21047">MRRLHARFISFSTWLVSFSMLVMTGCYKPVQTVASTPASLPYKVDGALDTAVIKMQENFNKNGIQVITLGQDYLISIPSSHLFANQSPRLTWVSYALLNDIACYLRQFRKITIHITAYSSKCGSPQRERALTLARARAVANYLWTQNIDSRFIFTHGLGSDKPILGLVQGGDKSPNSRIEITFRDAVA</sequence>
<dbReference type="KEGG" id="lok:Loa_02363"/>
<dbReference type="Gene3D" id="3.30.1330.60">
    <property type="entry name" value="OmpA-like domain"/>
    <property type="match status" value="1"/>
</dbReference>
<name>W0BDH4_9GAMM</name>
<evidence type="ECO:0000313" key="4">
    <source>
        <dbReference type="EMBL" id="AHE67905.1"/>
    </source>
</evidence>
<evidence type="ECO:0000313" key="5">
    <source>
        <dbReference type="Proteomes" id="UP000018838"/>
    </source>
</evidence>
<dbReference type="STRING" id="1268635.Loa_02363"/>
<keyword evidence="1" id="KW-0472">Membrane</keyword>
<dbReference type="InterPro" id="IPR050330">
    <property type="entry name" value="Bact_OuterMem_StrucFunc"/>
</dbReference>
<keyword evidence="5" id="KW-1185">Reference proteome</keyword>